<dbReference type="KEGG" id="hbs:IPV69_14830"/>
<dbReference type="SUPFAM" id="SSF52540">
    <property type="entry name" value="P-loop containing nucleoside triphosphate hydrolases"/>
    <property type="match status" value="1"/>
</dbReference>
<dbReference type="GO" id="GO:0046403">
    <property type="term" value="F:polynucleotide 3'-phosphatase activity"/>
    <property type="evidence" value="ECO:0007669"/>
    <property type="project" value="TreeGrafter"/>
</dbReference>
<dbReference type="PANTHER" id="PTHR12083">
    <property type="entry name" value="BIFUNCTIONAL POLYNUCLEOTIDE PHOSPHATASE/KINASE"/>
    <property type="match status" value="1"/>
</dbReference>
<evidence type="ECO:0000313" key="1">
    <source>
        <dbReference type="EMBL" id="QOV87562.1"/>
    </source>
</evidence>
<dbReference type="EMBL" id="CP063458">
    <property type="protein sequence ID" value="QOV87562.1"/>
    <property type="molecule type" value="Genomic_DNA"/>
</dbReference>
<evidence type="ECO:0000313" key="2">
    <source>
        <dbReference type="Proteomes" id="UP000593765"/>
    </source>
</evidence>
<organism evidence="1 2">
    <name type="scientific">Humisphaera borealis</name>
    <dbReference type="NCBI Taxonomy" id="2807512"/>
    <lineage>
        <taxon>Bacteria</taxon>
        <taxon>Pseudomonadati</taxon>
        <taxon>Planctomycetota</taxon>
        <taxon>Phycisphaerae</taxon>
        <taxon>Tepidisphaerales</taxon>
        <taxon>Tepidisphaeraceae</taxon>
        <taxon>Humisphaera</taxon>
    </lineage>
</organism>
<dbReference type="PANTHER" id="PTHR12083:SF9">
    <property type="entry name" value="BIFUNCTIONAL POLYNUCLEOTIDE PHOSPHATASE_KINASE"/>
    <property type="match status" value="1"/>
</dbReference>
<dbReference type="PIRSF" id="PIRSF037081">
    <property type="entry name" value="P-loop_All4644_prd"/>
    <property type="match status" value="1"/>
</dbReference>
<dbReference type="GO" id="GO:0005524">
    <property type="term" value="F:ATP binding"/>
    <property type="evidence" value="ECO:0007669"/>
    <property type="project" value="UniProtKB-KW"/>
</dbReference>
<dbReference type="Gene3D" id="3.40.50.300">
    <property type="entry name" value="P-loop containing nucleotide triphosphate hydrolases"/>
    <property type="match status" value="1"/>
</dbReference>
<proteinExistence type="predicted"/>
<sequence>MAYSPRDINVATAIIFCGLQGSGKSTFYARQFANTHIRLNLDMLRTRNREDILLHGCLAAQQAFVVDNTNPSPSQRMRYVALARAAGFESLECYWFDTGIEECIARNATRPDDARVPEIAIRGTAAKLMIPSKAEGFDRVWRVTWTAAGIEQLSELT</sequence>
<dbReference type="InterPro" id="IPR017101">
    <property type="entry name" value="P-loop_ATP/GTP-bd_All4644_prd"/>
</dbReference>
<keyword evidence="1" id="KW-0547">Nucleotide-binding</keyword>
<keyword evidence="1" id="KW-0067">ATP-binding</keyword>
<dbReference type="Proteomes" id="UP000593765">
    <property type="component" value="Chromosome"/>
</dbReference>
<accession>A0A7M2WQY4</accession>
<dbReference type="InterPro" id="IPR027417">
    <property type="entry name" value="P-loop_NTPase"/>
</dbReference>
<dbReference type="GO" id="GO:0003690">
    <property type="term" value="F:double-stranded DNA binding"/>
    <property type="evidence" value="ECO:0007669"/>
    <property type="project" value="TreeGrafter"/>
</dbReference>
<dbReference type="GO" id="GO:0006281">
    <property type="term" value="P:DNA repair"/>
    <property type="evidence" value="ECO:0007669"/>
    <property type="project" value="TreeGrafter"/>
</dbReference>
<reference evidence="1 2" key="1">
    <citation type="submission" date="2020-10" db="EMBL/GenBank/DDBJ databases">
        <title>Wide distribution of Phycisphaera-like planctomycetes from WD2101 soil group in peatlands and genome analysis of the first cultivated representative.</title>
        <authorList>
            <person name="Dedysh S.N."/>
            <person name="Beletsky A.V."/>
            <person name="Ivanova A."/>
            <person name="Kulichevskaya I.S."/>
            <person name="Suzina N.E."/>
            <person name="Philippov D.A."/>
            <person name="Rakitin A.L."/>
            <person name="Mardanov A.V."/>
            <person name="Ravin N.V."/>
        </authorList>
    </citation>
    <scope>NUCLEOTIDE SEQUENCE [LARGE SCALE GENOMIC DNA]</scope>
    <source>
        <strain evidence="1 2">M1803</strain>
    </source>
</reference>
<dbReference type="AlphaFoldDB" id="A0A7M2WQY4"/>
<name>A0A7M2WQY4_9BACT</name>
<keyword evidence="2" id="KW-1185">Reference proteome</keyword>
<protein>
    <submittedName>
        <fullName evidence="1">ATP-binding protein</fullName>
    </submittedName>
</protein>
<dbReference type="Pfam" id="PF13671">
    <property type="entry name" value="AAA_33"/>
    <property type="match status" value="1"/>
</dbReference>
<gene>
    <name evidence="1" type="ORF">IPV69_14830</name>
</gene>
<dbReference type="GO" id="GO:0046404">
    <property type="term" value="F:ATP-dependent polydeoxyribonucleotide 5'-hydroxyl-kinase activity"/>
    <property type="evidence" value="ECO:0007669"/>
    <property type="project" value="TreeGrafter"/>
</dbReference>